<keyword evidence="9" id="KW-0949">S-adenosyl-L-methionine</keyword>
<dbReference type="EC" id="2.1.1.372" evidence="12"/>
<evidence type="ECO:0000256" key="14">
    <source>
        <dbReference type="ARBA" id="ARBA00048081"/>
    </source>
</evidence>
<dbReference type="GO" id="GO:0140943">
    <property type="term" value="F:histone H4K20 trimethyltransferase activity"/>
    <property type="evidence" value="ECO:0007669"/>
    <property type="project" value="UniProtKB-EC"/>
</dbReference>
<keyword evidence="18" id="KW-1185">Reference proteome</keyword>
<evidence type="ECO:0000256" key="13">
    <source>
        <dbReference type="ARBA" id="ARBA00030653"/>
    </source>
</evidence>
<feature type="domain" description="SET" evidence="16">
    <location>
        <begin position="116"/>
        <end position="230"/>
    </location>
</feature>
<feature type="compositionally biased region" description="Polar residues" evidence="15">
    <location>
        <begin position="454"/>
        <end position="472"/>
    </location>
</feature>
<dbReference type="InterPro" id="IPR001214">
    <property type="entry name" value="SET_dom"/>
</dbReference>
<evidence type="ECO:0000259" key="16">
    <source>
        <dbReference type="PROSITE" id="PS50280"/>
    </source>
</evidence>
<dbReference type="Gene3D" id="2.170.270.10">
    <property type="entry name" value="SET domain"/>
    <property type="match status" value="1"/>
</dbReference>
<feature type="compositionally biased region" description="Low complexity" evidence="15">
    <location>
        <begin position="400"/>
        <end position="417"/>
    </location>
</feature>
<dbReference type="SUPFAM" id="SSF82199">
    <property type="entry name" value="SET domain"/>
    <property type="match status" value="1"/>
</dbReference>
<dbReference type="Gene3D" id="1.10.10.1700">
    <property type="entry name" value="Histone-lysine N-methyltransferase"/>
    <property type="match status" value="1"/>
</dbReference>
<dbReference type="InterPro" id="IPR025783">
    <property type="entry name" value="Set9_fungi"/>
</dbReference>
<evidence type="ECO:0000256" key="9">
    <source>
        <dbReference type="ARBA" id="ARBA00022691"/>
    </source>
</evidence>
<dbReference type="GO" id="GO:0005694">
    <property type="term" value="C:chromosome"/>
    <property type="evidence" value="ECO:0007669"/>
    <property type="project" value="UniProtKB-SubCell"/>
</dbReference>
<evidence type="ECO:0000256" key="8">
    <source>
        <dbReference type="ARBA" id="ARBA00022679"/>
    </source>
</evidence>
<dbReference type="EMBL" id="MU854048">
    <property type="protein sequence ID" value="KAK3933927.1"/>
    <property type="molecule type" value="Genomic_DNA"/>
</dbReference>
<dbReference type="CDD" id="cd10524">
    <property type="entry name" value="SET_Suv4-20-like"/>
    <property type="match status" value="1"/>
</dbReference>
<comment type="function">
    <text evidence="1">Histone methyltransferase that trimethylates 'Lys-20' of histone H4 to form H4K20me3.</text>
</comment>
<feature type="compositionally biased region" description="Low complexity" evidence="15">
    <location>
        <begin position="538"/>
        <end position="551"/>
    </location>
</feature>
<accession>A0AAN6MXX3</accession>
<evidence type="ECO:0000256" key="2">
    <source>
        <dbReference type="ARBA" id="ARBA00004123"/>
    </source>
</evidence>
<dbReference type="InterPro" id="IPR041938">
    <property type="entry name" value="Hist-Lys_N-MTase_N"/>
</dbReference>
<evidence type="ECO:0000256" key="12">
    <source>
        <dbReference type="ARBA" id="ARBA00024057"/>
    </source>
</evidence>
<feature type="compositionally biased region" description="Basic and acidic residues" evidence="15">
    <location>
        <begin position="690"/>
        <end position="701"/>
    </location>
</feature>
<evidence type="ECO:0000256" key="1">
    <source>
        <dbReference type="ARBA" id="ARBA00001984"/>
    </source>
</evidence>
<dbReference type="InterPro" id="IPR039977">
    <property type="entry name" value="Suv4-20/Set9"/>
</dbReference>
<evidence type="ECO:0000256" key="10">
    <source>
        <dbReference type="ARBA" id="ARBA00022853"/>
    </source>
</evidence>
<dbReference type="PROSITE" id="PS51567">
    <property type="entry name" value="SAM_MT43_SUVAR420_1"/>
    <property type="match status" value="1"/>
</dbReference>
<dbReference type="PANTHER" id="PTHR12977:SF4">
    <property type="entry name" value="HISTONE-LYSINE N-METHYLTRANSFERASE KMT5B"/>
    <property type="match status" value="1"/>
</dbReference>
<comment type="subcellular location">
    <subcellularLocation>
        <location evidence="3">Chromosome</location>
    </subcellularLocation>
    <subcellularLocation>
        <location evidence="2">Nucleus</location>
    </subcellularLocation>
</comment>
<evidence type="ECO:0000256" key="4">
    <source>
        <dbReference type="ARBA" id="ARBA00014232"/>
    </source>
</evidence>
<dbReference type="GO" id="GO:0032259">
    <property type="term" value="P:methylation"/>
    <property type="evidence" value="ECO:0007669"/>
    <property type="project" value="UniProtKB-KW"/>
</dbReference>
<feature type="region of interest" description="Disordered" evidence="15">
    <location>
        <begin position="282"/>
        <end position="472"/>
    </location>
</feature>
<gene>
    <name evidence="17" type="ORF">QBC46DRAFT_92961</name>
</gene>
<evidence type="ECO:0000313" key="17">
    <source>
        <dbReference type="EMBL" id="KAK3933927.1"/>
    </source>
</evidence>
<feature type="compositionally biased region" description="Low complexity" evidence="15">
    <location>
        <begin position="496"/>
        <end position="515"/>
    </location>
</feature>
<proteinExistence type="predicted"/>
<evidence type="ECO:0000256" key="15">
    <source>
        <dbReference type="SAM" id="MobiDB-lite"/>
    </source>
</evidence>
<dbReference type="PANTHER" id="PTHR12977">
    <property type="entry name" value="SUPPRESSOR OF VARIEGATION 4-20-RELATED"/>
    <property type="match status" value="1"/>
</dbReference>
<organism evidence="17 18">
    <name type="scientific">Diplogelasinospora grovesii</name>
    <dbReference type="NCBI Taxonomy" id="303347"/>
    <lineage>
        <taxon>Eukaryota</taxon>
        <taxon>Fungi</taxon>
        <taxon>Dikarya</taxon>
        <taxon>Ascomycota</taxon>
        <taxon>Pezizomycotina</taxon>
        <taxon>Sordariomycetes</taxon>
        <taxon>Sordariomycetidae</taxon>
        <taxon>Sordariales</taxon>
        <taxon>Diplogelasinosporaceae</taxon>
        <taxon>Diplogelasinospora</taxon>
    </lineage>
</organism>
<evidence type="ECO:0000256" key="11">
    <source>
        <dbReference type="ARBA" id="ARBA00023242"/>
    </source>
</evidence>
<keyword evidence="8" id="KW-0808">Transferase</keyword>
<dbReference type="GO" id="GO:0005634">
    <property type="term" value="C:nucleus"/>
    <property type="evidence" value="ECO:0007669"/>
    <property type="project" value="UniProtKB-SubCell"/>
</dbReference>
<keyword evidence="10" id="KW-0156">Chromatin regulator</keyword>
<evidence type="ECO:0000256" key="5">
    <source>
        <dbReference type="ARBA" id="ARBA00015413"/>
    </source>
</evidence>
<dbReference type="PROSITE" id="PS50280">
    <property type="entry name" value="SET"/>
    <property type="match status" value="1"/>
</dbReference>
<evidence type="ECO:0000256" key="6">
    <source>
        <dbReference type="ARBA" id="ARBA00022454"/>
    </source>
</evidence>
<feature type="region of interest" description="Disordered" evidence="15">
    <location>
        <begin position="685"/>
        <end position="711"/>
    </location>
</feature>
<evidence type="ECO:0000256" key="3">
    <source>
        <dbReference type="ARBA" id="ARBA00004286"/>
    </source>
</evidence>
<comment type="caution">
    <text evidence="17">The sequence shown here is derived from an EMBL/GenBank/DDBJ whole genome shotgun (WGS) entry which is preliminary data.</text>
</comment>
<dbReference type="Pfam" id="PF00856">
    <property type="entry name" value="SET"/>
    <property type="match status" value="1"/>
</dbReference>
<comment type="catalytic activity">
    <reaction evidence="14">
        <text>L-lysyl(20)-[histone H4] + 3 S-adenosyl-L-methionine = N(6),N(6),N(6)-trimethyl-L-lysyl(20)-[histone H4] + 3 S-adenosyl-L-homocysteine + 3 H(+)</text>
        <dbReference type="Rhea" id="RHEA:64456"/>
        <dbReference type="Rhea" id="RHEA-COMP:15554"/>
        <dbReference type="Rhea" id="RHEA-COMP:15998"/>
        <dbReference type="ChEBI" id="CHEBI:15378"/>
        <dbReference type="ChEBI" id="CHEBI:29969"/>
        <dbReference type="ChEBI" id="CHEBI:57856"/>
        <dbReference type="ChEBI" id="CHEBI:59789"/>
        <dbReference type="ChEBI" id="CHEBI:61961"/>
        <dbReference type="EC" id="2.1.1.372"/>
    </reaction>
</comment>
<dbReference type="SMART" id="SM00317">
    <property type="entry name" value="SET"/>
    <property type="match status" value="1"/>
</dbReference>
<keyword evidence="7" id="KW-0489">Methyltransferase</keyword>
<reference evidence="18" key="1">
    <citation type="journal article" date="2023" name="Mol. Phylogenet. Evol.">
        <title>Genome-scale phylogeny and comparative genomics of the fungal order Sordariales.</title>
        <authorList>
            <person name="Hensen N."/>
            <person name="Bonometti L."/>
            <person name="Westerberg I."/>
            <person name="Brannstrom I.O."/>
            <person name="Guillou S."/>
            <person name="Cros-Aarteil S."/>
            <person name="Calhoun S."/>
            <person name="Haridas S."/>
            <person name="Kuo A."/>
            <person name="Mondo S."/>
            <person name="Pangilinan J."/>
            <person name="Riley R."/>
            <person name="LaButti K."/>
            <person name="Andreopoulos B."/>
            <person name="Lipzen A."/>
            <person name="Chen C."/>
            <person name="Yan M."/>
            <person name="Daum C."/>
            <person name="Ng V."/>
            <person name="Clum A."/>
            <person name="Steindorff A."/>
            <person name="Ohm R.A."/>
            <person name="Martin F."/>
            <person name="Silar P."/>
            <person name="Natvig D.O."/>
            <person name="Lalanne C."/>
            <person name="Gautier V."/>
            <person name="Ament-Velasquez S.L."/>
            <person name="Kruys A."/>
            <person name="Hutchinson M.I."/>
            <person name="Powell A.J."/>
            <person name="Barry K."/>
            <person name="Miller A.N."/>
            <person name="Grigoriev I.V."/>
            <person name="Debuchy R."/>
            <person name="Gladieux P."/>
            <person name="Hiltunen Thoren M."/>
            <person name="Johannesson H."/>
        </authorList>
    </citation>
    <scope>NUCLEOTIDE SEQUENCE [LARGE SCALE GENOMIC DNA]</scope>
    <source>
        <strain evidence="18">CBS 340.73</strain>
    </source>
</reference>
<evidence type="ECO:0000313" key="18">
    <source>
        <dbReference type="Proteomes" id="UP001303473"/>
    </source>
</evidence>
<sequence>MPTPPVPTGKKQQLTWAQLAAYDDILTDALVDHCYYWTRIPKNRPSYHPSRGVKEEEITKIIQTYLIVDPSPTTAEEKLLATDGLRKFCNSLKTPKEKEDFKGHLRRYMSIYLPDCPFEVNTTNRYTIVTQEASITARRFIRRNETIKYLAGIQVALTPEQEAQMAQRKTDFSIVVSSRSKCASLFMGPARFANHDCNANARLVTRGQAGIEIVACRDIELGEEITVTYGDSYFGEDNCECLCQTCENNLANGWKPEDSDVPVKKSIEEDLLGAVQSYALRRRRRDDSATGTGSRTPSVAPDIRPRVLKKYKSQRMLGDRASTVESSAAPERSGPSRNSRKRKRETTTLDTPPTTPPKKQKTNHYDLPSKALGSPVSRGSSVEELSRSPFSPGAGSGNVTDATTPDTDSPDPLMLSPDPSPIKLAISMLKQEEGLGEIDVQQVPASPPPSQDSTSSVTCTDEGGSHNSSSVPVTMVRPAFKADSRMSISHLLSASDEASDVSVSSPPKVEITDTTPTPPTECQGAAVTVPVAAATAKGVQKGKSAKKQQSQEPAVHRQRVPGDYTLTPLLLSEPETAWIHCLNCNTAFIQKDAYYTRSSCPRCERHSKLYGYVWPKTERAGPRDKEERVLDHREVNRFLGPEEEAKVRGRKFWKEKLGTSPSDSAQEQEAKQQYVEERFEVARGRTRVRGTSEAEQQKDEAVSSLRRSGRVRRASSKLLLTQDLDIF</sequence>
<protein>
    <recommendedName>
        <fullName evidence="5">Histone-lysine N-methyltransferase SET9</fullName>
        <ecNumber evidence="12">2.1.1.372</ecNumber>
    </recommendedName>
    <alternativeName>
        <fullName evidence="4">Histone-lysine N-methyltransferase set9</fullName>
    </alternativeName>
    <alternativeName>
        <fullName evidence="13">SET domain protein 9</fullName>
    </alternativeName>
</protein>
<dbReference type="InterPro" id="IPR046341">
    <property type="entry name" value="SET_dom_sf"/>
</dbReference>
<feature type="region of interest" description="Disordered" evidence="15">
    <location>
        <begin position="496"/>
        <end position="521"/>
    </location>
</feature>
<feature type="region of interest" description="Disordered" evidence="15">
    <location>
        <begin position="538"/>
        <end position="560"/>
    </location>
</feature>
<keyword evidence="11" id="KW-0539">Nucleus</keyword>
<keyword evidence="6" id="KW-0158">Chromosome</keyword>
<name>A0AAN6MXX3_9PEZI</name>
<evidence type="ECO:0000256" key="7">
    <source>
        <dbReference type="ARBA" id="ARBA00022603"/>
    </source>
</evidence>
<dbReference type="Proteomes" id="UP001303473">
    <property type="component" value="Unassembled WGS sequence"/>
</dbReference>
<dbReference type="AlphaFoldDB" id="A0AAN6MXX3"/>